<evidence type="ECO:0000256" key="5">
    <source>
        <dbReference type="ARBA" id="ARBA00022679"/>
    </source>
</evidence>
<dbReference type="InterPro" id="IPR035907">
    <property type="entry name" value="Hppk_sf"/>
</dbReference>
<dbReference type="Proteomes" id="UP000305675">
    <property type="component" value="Unassembled WGS sequence"/>
</dbReference>
<dbReference type="GO" id="GO:0016301">
    <property type="term" value="F:kinase activity"/>
    <property type="evidence" value="ECO:0007669"/>
    <property type="project" value="UniProtKB-KW"/>
</dbReference>
<dbReference type="GO" id="GO:0046654">
    <property type="term" value="P:tetrahydrofolate biosynthetic process"/>
    <property type="evidence" value="ECO:0007669"/>
    <property type="project" value="UniProtKB-UniPathway"/>
</dbReference>
<dbReference type="EC" id="2.7.6.3" evidence="3"/>
<evidence type="ECO:0000256" key="2">
    <source>
        <dbReference type="ARBA" id="ARBA00005810"/>
    </source>
</evidence>
<keyword evidence="6" id="KW-0547">Nucleotide-binding</keyword>
<dbReference type="GO" id="GO:0046656">
    <property type="term" value="P:folic acid biosynthetic process"/>
    <property type="evidence" value="ECO:0007669"/>
    <property type="project" value="UniProtKB-KW"/>
</dbReference>
<evidence type="ECO:0000256" key="3">
    <source>
        <dbReference type="ARBA" id="ARBA00013253"/>
    </source>
</evidence>
<feature type="domain" description="7,8-dihydro-6-hydroxymethylpterin-pyrophosphokinase" evidence="13">
    <location>
        <begin position="87"/>
        <end position="98"/>
    </location>
</feature>
<evidence type="ECO:0000256" key="7">
    <source>
        <dbReference type="ARBA" id="ARBA00022777"/>
    </source>
</evidence>
<evidence type="ECO:0000313" key="14">
    <source>
        <dbReference type="EMBL" id="TKB56719.1"/>
    </source>
</evidence>
<dbReference type="RefSeq" id="WP_136862523.1">
    <property type="nucleotide sequence ID" value="NZ_SWCJ01000003.1"/>
</dbReference>
<dbReference type="Pfam" id="PF01288">
    <property type="entry name" value="HPPK"/>
    <property type="match status" value="1"/>
</dbReference>
<proteinExistence type="inferred from homology"/>
<evidence type="ECO:0000256" key="4">
    <source>
        <dbReference type="ARBA" id="ARBA00016218"/>
    </source>
</evidence>
<dbReference type="AlphaFoldDB" id="A0A4U1BQ38"/>
<accession>A0A4U1BQ38</accession>
<dbReference type="PANTHER" id="PTHR43071">
    <property type="entry name" value="2-AMINO-4-HYDROXY-6-HYDROXYMETHYLDIHYDROPTERIDINE PYROPHOSPHOKINASE"/>
    <property type="match status" value="1"/>
</dbReference>
<dbReference type="NCBIfam" id="TIGR01498">
    <property type="entry name" value="folK"/>
    <property type="match status" value="1"/>
</dbReference>
<evidence type="ECO:0000256" key="6">
    <source>
        <dbReference type="ARBA" id="ARBA00022741"/>
    </source>
</evidence>
<sequence>MRCVIALGSNIGEGPEQLRAAFADISALPGTQAMACSSLYTSPPMAAMQQSDYTNAVALIDTTLSPIELLDRLQAIELEHGRERHERWGPRTLDLDIIDIEGTTLNSERLTTPHYGLAERAFVLLPLFEIAPNHQLSDGRQIATLLAQCPSQDLYQMADSRLL</sequence>
<reference evidence="14 15" key="1">
    <citation type="submission" date="2019-04" db="EMBL/GenBank/DDBJ databases">
        <authorList>
            <person name="Hwang J.C."/>
        </authorList>
    </citation>
    <scope>NUCLEOTIDE SEQUENCE [LARGE SCALE GENOMIC DNA]</scope>
    <source>
        <strain evidence="14 15">IMCC35002</strain>
    </source>
</reference>
<dbReference type="PROSITE" id="PS00794">
    <property type="entry name" value="HPPK"/>
    <property type="match status" value="1"/>
</dbReference>
<keyword evidence="9" id="KW-0289">Folate biosynthesis</keyword>
<dbReference type="GO" id="GO:0005524">
    <property type="term" value="F:ATP binding"/>
    <property type="evidence" value="ECO:0007669"/>
    <property type="project" value="UniProtKB-KW"/>
</dbReference>
<comment type="pathway">
    <text evidence="1">Cofactor biosynthesis; tetrahydrofolate biosynthesis; 2-amino-4-hydroxy-6-hydroxymethyl-7,8-dihydropteridine diphosphate from 7,8-dihydroneopterin triphosphate: step 4/4.</text>
</comment>
<evidence type="ECO:0000259" key="13">
    <source>
        <dbReference type="PROSITE" id="PS00794"/>
    </source>
</evidence>
<evidence type="ECO:0000256" key="1">
    <source>
        <dbReference type="ARBA" id="ARBA00005051"/>
    </source>
</evidence>
<keyword evidence="7 14" id="KW-0418">Kinase</keyword>
<organism evidence="14 15">
    <name type="scientific">Ferrimonas aestuarii</name>
    <dbReference type="NCBI Taxonomy" id="2569539"/>
    <lineage>
        <taxon>Bacteria</taxon>
        <taxon>Pseudomonadati</taxon>
        <taxon>Pseudomonadota</taxon>
        <taxon>Gammaproteobacteria</taxon>
        <taxon>Alteromonadales</taxon>
        <taxon>Ferrimonadaceae</taxon>
        <taxon>Ferrimonas</taxon>
    </lineage>
</organism>
<dbReference type="SUPFAM" id="SSF55083">
    <property type="entry name" value="6-hydroxymethyl-7,8-dihydropterin pyrophosphokinase, HPPK"/>
    <property type="match status" value="1"/>
</dbReference>
<dbReference type="CDD" id="cd00483">
    <property type="entry name" value="HPPK"/>
    <property type="match status" value="1"/>
</dbReference>
<comment type="function">
    <text evidence="10">Catalyzes the transfer of pyrophosphate from adenosine triphosphate (ATP) to 6-hydroxymethyl-7,8-dihydropterin, an enzymatic step in folate biosynthesis pathway.</text>
</comment>
<keyword evidence="15" id="KW-1185">Reference proteome</keyword>
<dbReference type="GO" id="GO:0003848">
    <property type="term" value="F:2-amino-4-hydroxy-6-hydroxymethyldihydropteridine diphosphokinase activity"/>
    <property type="evidence" value="ECO:0007669"/>
    <property type="project" value="UniProtKB-EC"/>
</dbReference>
<dbReference type="InterPro" id="IPR000550">
    <property type="entry name" value="Hppk"/>
</dbReference>
<evidence type="ECO:0000313" key="15">
    <source>
        <dbReference type="Proteomes" id="UP000305675"/>
    </source>
</evidence>
<dbReference type="UniPathway" id="UPA00077">
    <property type="reaction ID" value="UER00155"/>
</dbReference>
<dbReference type="Gene3D" id="3.30.70.560">
    <property type="entry name" value="7,8-Dihydro-6-hydroxymethylpterin-pyrophosphokinase HPPK"/>
    <property type="match status" value="1"/>
</dbReference>
<evidence type="ECO:0000256" key="12">
    <source>
        <dbReference type="ARBA" id="ARBA00033413"/>
    </source>
</evidence>
<protein>
    <recommendedName>
        <fullName evidence="4">2-amino-4-hydroxy-6-hydroxymethyldihydropteridine pyrophosphokinase</fullName>
        <ecNumber evidence="3">2.7.6.3</ecNumber>
    </recommendedName>
    <alternativeName>
        <fullName evidence="11">6-hydroxymethyl-7,8-dihydropterin pyrophosphokinase</fullName>
    </alternativeName>
    <alternativeName>
        <fullName evidence="12">7,8-dihydro-6-hydroxymethylpterin-pyrophosphokinase</fullName>
    </alternativeName>
</protein>
<comment type="similarity">
    <text evidence="2">Belongs to the HPPK family.</text>
</comment>
<evidence type="ECO:0000256" key="11">
    <source>
        <dbReference type="ARBA" id="ARBA00029766"/>
    </source>
</evidence>
<evidence type="ECO:0000256" key="9">
    <source>
        <dbReference type="ARBA" id="ARBA00022909"/>
    </source>
</evidence>
<keyword evidence="5 14" id="KW-0808">Transferase</keyword>
<keyword evidence="8" id="KW-0067">ATP-binding</keyword>
<gene>
    <name evidence="14" type="primary">folK</name>
    <name evidence="14" type="ORF">FCL42_06185</name>
</gene>
<name>A0A4U1BQ38_9GAMM</name>
<evidence type="ECO:0000256" key="10">
    <source>
        <dbReference type="ARBA" id="ARBA00029409"/>
    </source>
</evidence>
<dbReference type="PANTHER" id="PTHR43071:SF1">
    <property type="entry name" value="2-AMINO-4-HYDROXY-6-HYDROXYMETHYLDIHYDROPTERIDINE PYROPHOSPHOKINASE"/>
    <property type="match status" value="1"/>
</dbReference>
<evidence type="ECO:0000256" key="8">
    <source>
        <dbReference type="ARBA" id="ARBA00022840"/>
    </source>
</evidence>
<comment type="caution">
    <text evidence="14">The sequence shown here is derived from an EMBL/GenBank/DDBJ whole genome shotgun (WGS) entry which is preliminary data.</text>
</comment>
<dbReference type="EMBL" id="SWCJ01000003">
    <property type="protein sequence ID" value="TKB56719.1"/>
    <property type="molecule type" value="Genomic_DNA"/>
</dbReference>
<dbReference type="OrthoDB" id="9808041at2"/>